<accession>A0A5P1REE1</accession>
<dbReference type="NCBIfam" id="TIGR02352">
    <property type="entry name" value="thiamin_ThiO"/>
    <property type="match status" value="1"/>
</dbReference>
<organism evidence="5 6">
    <name type="scientific">Neptunomonas concharum</name>
    <dbReference type="NCBI Taxonomy" id="1031538"/>
    <lineage>
        <taxon>Bacteria</taxon>
        <taxon>Pseudomonadati</taxon>
        <taxon>Pseudomonadota</taxon>
        <taxon>Gammaproteobacteria</taxon>
        <taxon>Oceanospirillales</taxon>
        <taxon>Oceanospirillaceae</taxon>
        <taxon>Neptunomonas</taxon>
    </lineage>
</organism>
<dbReference type="InterPro" id="IPR036188">
    <property type="entry name" value="FAD/NAD-bd_sf"/>
</dbReference>
<keyword evidence="2" id="KW-0784">Thiamine biosynthesis</keyword>
<dbReference type="GO" id="GO:0009228">
    <property type="term" value="P:thiamine biosynthetic process"/>
    <property type="evidence" value="ECO:0007669"/>
    <property type="project" value="UniProtKB-KW"/>
</dbReference>
<dbReference type="OrthoDB" id="9805337at2"/>
<dbReference type="UniPathway" id="UPA00060"/>
<name>A0A5P1REE1_9GAMM</name>
<keyword evidence="6" id="KW-1185">Reference proteome</keyword>
<dbReference type="EC" id="1.4.3.19" evidence="5"/>
<proteinExistence type="predicted"/>
<dbReference type="PANTHER" id="PTHR13847">
    <property type="entry name" value="SARCOSINE DEHYDROGENASE-RELATED"/>
    <property type="match status" value="1"/>
</dbReference>
<dbReference type="SUPFAM" id="SSF51905">
    <property type="entry name" value="FAD/NAD(P)-binding domain"/>
    <property type="match status" value="1"/>
</dbReference>
<dbReference type="GO" id="GO:0050660">
    <property type="term" value="F:flavin adenine dinucleotide binding"/>
    <property type="evidence" value="ECO:0007669"/>
    <property type="project" value="InterPro"/>
</dbReference>
<dbReference type="InterPro" id="IPR006076">
    <property type="entry name" value="FAD-dep_OxRdtase"/>
</dbReference>
<evidence type="ECO:0000256" key="2">
    <source>
        <dbReference type="ARBA" id="ARBA00022977"/>
    </source>
</evidence>
<sequence>MSDFVIVGAGVMGMMLTRELAQAGATVTLLDRNHCASESTWAGGGIVSPLYPWRYADPVTSLATWSQSSYIHLSQALLEETDCDPELRQKGMYMVDVEDEEAALAWAKKYHRPLSQVDDKHLYNLEPNFQPGYRSALWMPEVASIRNPRLGQALKQSLQQMPNVSICEHHDVECFLHTGKSVLGVKAQGAAFYGDHTVVAAGAWSSQLLASLNIQLPVGPVKGQMMVFKAPVGLVNRVVLMAGRYVIPRNDGHVLVGSTLEKEGFDKTPTDAAKDVLYQTAINIIPALAEYPIAYHWAGLRPGSPQGIPYIGSVPGWENLSVNAGQFRNGLVLAPASTRLHADLLLGREPVIDPQAYQLAGRI</sequence>
<dbReference type="KEGG" id="ncu:F0U83_15475"/>
<dbReference type="GO" id="GO:0009229">
    <property type="term" value="P:thiamine diphosphate biosynthetic process"/>
    <property type="evidence" value="ECO:0007669"/>
    <property type="project" value="UniProtKB-UniPathway"/>
</dbReference>
<dbReference type="PANTHER" id="PTHR13847:SF289">
    <property type="entry name" value="GLYCINE OXIDASE"/>
    <property type="match status" value="1"/>
</dbReference>
<dbReference type="Proteomes" id="UP000324760">
    <property type="component" value="Chromosome"/>
</dbReference>
<dbReference type="EMBL" id="CP043869">
    <property type="protein sequence ID" value="QEQ97998.1"/>
    <property type="molecule type" value="Genomic_DNA"/>
</dbReference>
<dbReference type="SUPFAM" id="SSF54373">
    <property type="entry name" value="FAD-linked reductases, C-terminal domain"/>
    <property type="match status" value="1"/>
</dbReference>
<dbReference type="Gene3D" id="3.50.50.60">
    <property type="entry name" value="FAD/NAD(P)-binding domain"/>
    <property type="match status" value="1"/>
</dbReference>
<feature type="domain" description="FAD dependent oxidoreductase" evidence="4">
    <location>
        <begin position="3"/>
        <end position="344"/>
    </location>
</feature>
<dbReference type="Pfam" id="PF01266">
    <property type="entry name" value="DAO"/>
    <property type="match status" value="1"/>
</dbReference>
<protein>
    <submittedName>
        <fullName evidence="5">Glycine oxidase ThiO</fullName>
        <ecNumber evidence="5">1.4.3.19</ecNumber>
    </submittedName>
</protein>
<evidence type="ECO:0000259" key="4">
    <source>
        <dbReference type="Pfam" id="PF01266"/>
    </source>
</evidence>
<keyword evidence="3 5" id="KW-0560">Oxidoreductase</keyword>
<comment type="pathway">
    <text evidence="1">Cofactor biosynthesis; thiamine diphosphate biosynthesis.</text>
</comment>
<dbReference type="GO" id="GO:0005737">
    <property type="term" value="C:cytoplasm"/>
    <property type="evidence" value="ECO:0007669"/>
    <property type="project" value="TreeGrafter"/>
</dbReference>
<evidence type="ECO:0000256" key="1">
    <source>
        <dbReference type="ARBA" id="ARBA00004948"/>
    </source>
</evidence>
<gene>
    <name evidence="5" type="primary">thiO</name>
    <name evidence="5" type="ORF">F0U83_15475</name>
</gene>
<dbReference type="GO" id="GO:0043799">
    <property type="term" value="F:glycine oxidase activity"/>
    <property type="evidence" value="ECO:0007669"/>
    <property type="project" value="UniProtKB-EC"/>
</dbReference>
<dbReference type="RefSeq" id="WP_138988181.1">
    <property type="nucleotide sequence ID" value="NZ_CP043869.1"/>
</dbReference>
<evidence type="ECO:0000313" key="6">
    <source>
        <dbReference type="Proteomes" id="UP000324760"/>
    </source>
</evidence>
<reference evidence="5 6" key="1">
    <citation type="journal article" date="2019" name="Biochem. Eng. J.">
        <title>Metabolic engineering of the marine bacteria Neptunomonas concharum for the production of acetoin and meso-2,3-butanediol from acetate.</title>
        <authorList>
            <person name="Li W."/>
            <person name="Pu N."/>
            <person name="Liu C.-X."/>
            <person name="Yuan Q.-P."/>
            <person name="Li Z.-J."/>
        </authorList>
    </citation>
    <scope>NUCLEOTIDE SEQUENCE [LARGE SCALE GENOMIC DNA]</scope>
    <source>
        <strain evidence="5 6">JCM17730</strain>
    </source>
</reference>
<evidence type="ECO:0000256" key="3">
    <source>
        <dbReference type="ARBA" id="ARBA00023002"/>
    </source>
</evidence>
<dbReference type="Gene3D" id="3.30.9.10">
    <property type="entry name" value="D-Amino Acid Oxidase, subunit A, domain 2"/>
    <property type="match status" value="1"/>
</dbReference>
<dbReference type="AlphaFoldDB" id="A0A5P1REE1"/>
<dbReference type="InterPro" id="IPR012727">
    <property type="entry name" value="Gly_oxidase_ThiO"/>
</dbReference>
<evidence type="ECO:0000313" key="5">
    <source>
        <dbReference type="EMBL" id="QEQ97998.1"/>
    </source>
</evidence>